<comment type="caution">
    <text evidence="1">The sequence shown here is derived from an EMBL/GenBank/DDBJ whole genome shotgun (WGS) entry which is preliminary data.</text>
</comment>
<protein>
    <submittedName>
        <fullName evidence="1">Uncharacterized protein</fullName>
    </submittedName>
</protein>
<dbReference type="Pfam" id="PF19371">
    <property type="entry name" value="DUF5946"/>
    <property type="match status" value="1"/>
</dbReference>
<dbReference type="AlphaFoldDB" id="A0A553UFF9"/>
<gene>
    <name evidence="1" type="ORF">FNU79_18545</name>
</gene>
<reference evidence="1 2" key="1">
    <citation type="submission" date="2019-07" db="EMBL/GenBank/DDBJ databases">
        <title>Deinococcus detaillus sp. nov., isolated from humus soil in Antarctica.</title>
        <authorList>
            <person name="Zhang K."/>
        </authorList>
    </citation>
    <scope>NUCLEOTIDE SEQUENCE [LARGE SCALE GENOMIC DNA]</scope>
    <source>
        <strain evidence="1 2">H1</strain>
    </source>
</reference>
<dbReference type="Proteomes" id="UP000316092">
    <property type="component" value="Unassembled WGS sequence"/>
</dbReference>
<sequence length="179" mass="20137">MSIQSADLEPCTGCGGLFLHLDGPTHRYMESSASCWATFGAMNDPSRSIEYVPFSALTVDAYAAQHPGQPSHQTVNSVAIHLMVLFGVLERGYEPEQALWLRTRPGRLGKTLKHDRFHWLTPPSFTSRLTLADVVAGRTPRERSPMIQAWTEDVWAAWAAPHSVQVEAWFERYILSERL</sequence>
<name>A0A553UFF9_9DEIO</name>
<evidence type="ECO:0000313" key="1">
    <source>
        <dbReference type="EMBL" id="TSA78955.1"/>
    </source>
</evidence>
<dbReference type="EMBL" id="VKDB01000055">
    <property type="protein sequence ID" value="TSA78955.1"/>
    <property type="molecule type" value="Genomic_DNA"/>
</dbReference>
<dbReference type="OrthoDB" id="531380at2"/>
<evidence type="ECO:0000313" key="2">
    <source>
        <dbReference type="Proteomes" id="UP000316092"/>
    </source>
</evidence>
<dbReference type="InterPro" id="IPR045990">
    <property type="entry name" value="DUF5946"/>
</dbReference>
<accession>A0A553UFF9</accession>
<keyword evidence="2" id="KW-1185">Reference proteome</keyword>
<organism evidence="1 2">
    <name type="scientific">Deinococcus detaillensis</name>
    <dbReference type="NCBI Taxonomy" id="2592048"/>
    <lineage>
        <taxon>Bacteria</taxon>
        <taxon>Thermotogati</taxon>
        <taxon>Deinococcota</taxon>
        <taxon>Deinococci</taxon>
        <taxon>Deinococcales</taxon>
        <taxon>Deinococcaceae</taxon>
        <taxon>Deinococcus</taxon>
    </lineage>
</organism>
<proteinExistence type="predicted"/>